<gene>
    <name evidence="2" type="ORF">G4D63_19375</name>
</gene>
<evidence type="ECO:0008006" key="4">
    <source>
        <dbReference type="Google" id="ProtNLM"/>
    </source>
</evidence>
<dbReference type="EMBL" id="JAAIWM010000010">
    <property type="protein sequence ID" value="NEY73874.1"/>
    <property type="molecule type" value="Genomic_DNA"/>
</dbReference>
<feature type="transmembrane region" description="Helical" evidence="1">
    <location>
        <begin position="74"/>
        <end position="98"/>
    </location>
</feature>
<keyword evidence="3" id="KW-1185">Reference proteome</keyword>
<dbReference type="Proteomes" id="UP000481043">
    <property type="component" value="Unassembled WGS sequence"/>
</dbReference>
<feature type="transmembrane region" description="Helical" evidence="1">
    <location>
        <begin position="33"/>
        <end position="54"/>
    </location>
</feature>
<accession>A0A6M0QBX7</accession>
<feature type="transmembrane region" description="Helical" evidence="1">
    <location>
        <begin position="110"/>
        <end position="128"/>
    </location>
</feature>
<reference evidence="2 3" key="1">
    <citation type="submission" date="2020-02" db="EMBL/GenBank/DDBJ databases">
        <title>Bacillus aquiflavi sp. nov., isolated from yellow water of strong flavor Chinese baijiu in Yibin region of China.</title>
        <authorList>
            <person name="Xie J."/>
        </authorList>
    </citation>
    <scope>NUCLEOTIDE SEQUENCE [LARGE SCALE GENOMIC DNA]</scope>
    <source>
        <strain evidence="2 3">SA4</strain>
    </source>
</reference>
<keyword evidence="1" id="KW-0812">Transmembrane</keyword>
<feature type="transmembrane region" description="Helical" evidence="1">
    <location>
        <begin position="6"/>
        <end position="26"/>
    </location>
</feature>
<feature type="transmembrane region" description="Helical" evidence="1">
    <location>
        <begin position="173"/>
        <end position="195"/>
    </location>
</feature>
<name>A0A6M0QBX7_9BACI</name>
<dbReference type="RefSeq" id="WP_163181737.1">
    <property type="nucleotide sequence ID" value="NZ_JAAIWM010000010.1"/>
</dbReference>
<evidence type="ECO:0000313" key="3">
    <source>
        <dbReference type="Proteomes" id="UP000481043"/>
    </source>
</evidence>
<evidence type="ECO:0000313" key="2">
    <source>
        <dbReference type="EMBL" id="NEY73874.1"/>
    </source>
</evidence>
<organism evidence="2 3">
    <name type="scientific">Bacillus mesophilus</name>
    <dbReference type="NCBI Taxonomy" id="1808955"/>
    <lineage>
        <taxon>Bacteria</taxon>
        <taxon>Bacillati</taxon>
        <taxon>Bacillota</taxon>
        <taxon>Bacilli</taxon>
        <taxon>Bacillales</taxon>
        <taxon>Bacillaceae</taxon>
        <taxon>Bacillus</taxon>
    </lineage>
</organism>
<evidence type="ECO:0000256" key="1">
    <source>
        <dbReference type="SAM" id="Phobius"/>
    </source>
</evidence>
<comment type="caution">
    <text evidence="2">The sequence shown here is derived from an EMBL/GenBank/DDBJ whole genome shotgun (WGS) entry which is preliminary data.</text>
</comment>
<dbReference type="AlphaFoldDB" id="A0A6M0QBX7"/>
<keyword evidence="1" id="KW-0472">Membrane</keyword>
<sequence>MLKYDWNIYLLYLSIVVFEIISFYLLTTLVTDAINPVHLIPIYVLPFAALKWVQMSNVNISSALYFVVPIVQVLSLYLLGYSLMIVGFLLLFSCWRIYTFIKESYPDQQVIWLGSVLAATFVILFIKREFLLEYVSWFLVVLLLFLAIRVLTQLKENTWVLKKGSYRQLFLHITWISAALLLVFQGALYILHYIIPFLGRWVGFIVGYPISWLLDQFGIELNDKEEQDNNTTSEVAEDDPFENLTQINEGELDQVILSIIALGIIGVVLLLIYLARKNLHNLESDETSVITVVDSDSKGLSFLKSLKEIGKGIYSKPAKNEARIQFSKFQVFMKKRNLERNPAETVEEWFERLKLTDSDARTILKVYQHSRYSYSSIADHELLAFQKGIRNIKKRLIEESSHKS</sequence>
<feature type="transmembrane region" description="Helical" evidence="1">
    <location>
        <begin position="134"/>
        <end position="152"/>
    </location>
</feature>
<keyword evidence="1" id="KW-1133">Transmembrane helix</keyword>
<protein>
    <recommendedName>
        <fullName evidence="4">DUF4129 domain-containing protein</fullName>
    </recommendedName>
</protein>
<feature type="transmembrane region" description="Helical" evidence="1">
    <location>
        <begin position="255"/>
        <end position="275"/>
    </location>
</feature>
<proteinExistence type="predicted"/>